<evidence type="ECO:0000313" key="2">
    <source>
        <dbReference type="Proteomes" id="UP000798662"/>
    </source>
</evidence>
<sequence length="339" mass="34246">MDPGTFSAAKARALAAAGVTRASVGVQSFDDALLAAANRPHTAAEAVAAVERLAAAGLPYSLDLMCGLPGQDVAGWGADLAAATRLGAMHLSAYALELHPRTRWGRTYSAGVAPLPGEAAVVSMVADATAVLATAGLHRYEVSNWAVPGAEAVHNGVYWRNEPYYAVGVGATSYVARRRYTRPATLAGYYTYVRRVQADGLEAVHGDVLPSSDAEELEDTILMGARLLSTGIPLSRLASRFGAPAAAAAVASITRLGLVEAGLCHPLHTPAAAGPGTAAAPPPWAGANPGLAGVAADAAIRLTPAGALVESSVVGAVLCEDVWEGLQLGQGEGGGAVAA</sequence>
<accession>A0ACC3BSF4</accession>
<dbReference type="EMBL" id="CM020618">
    <property type="protein sequence ID" value="KAK1860858.1"/>
    <property type="molecule type" value="Genomic_DNA"/>
</dbReference>
<organism evidence="1 2">
    <name type="scientific">Pyropia yezoensis</name>
    <name type="common">Susabi-nori</name>
    <name type="synonym">Porphyra yezoensis</name>
    <dbReference type="NCBI Taxonomy" id="2788"/>
    <lineage>
        <taxon>Eukaryota</taxon>
        <taxon>Rhodophyta</taxon>
        <taxon>Bangiophyceae</taxon>
        <taxon>Bangiales</taxon>
        <taxon>Bangiaceae</taxon>
        <taxon>Pyropia</taxon>
    </lineage>
</organism>
<dbReference type="Proteomes" id="UP000798662">
    <property type="component" value="Chromosome 1"/>
</dbReference>
<name>A0ACC3BSF4_PYRYE</name>
<keyword evidence="2" id="KW-1185">Reference proteome</keyword>
<comment type="caution">
    <text evidence="1">The sequence shown here is derived from an EMBL/GenBank/DDBJ whole genome shotgun (WGS) entry which is preliminary data.</text>
</comment>
<evidence type="ECO:0000313" key="1">
    <source>
        <dbReference type="EMBL" id="KAK1860858.1"/>
    </source>
</evidence>
<gene>
    <name evidence="1" type="ORF">I4F81_003444</name>
</gene>
<reference evidence="1" key="1">
    <citation type="submission" date="2019-11" db="EMBL/GenBank/DDBJ databases">
        <title>Nori genome reveals adaptations in red seaweeds to the harsh intertidal environment.</title>
        <authorList>
            <person name="Wang D."/>
            <person name="Mao Y."/>
        </authorList>
    </citation>
    <scope>NUCLEOTIDE SEQUENCE</scope>
    <source>
        <tissue evidence="1">Gametophyte</tissue>
    </source>
</reference>
<proteinExistence type="predicted"/>
<protein>
    <submittedName>
        <fullName evidence="1">Uncharacterized protein</fullName>
    </submittedName>
</protein>